<organism evidence="1">
    <name type="scientific">Woronichinia naegeliana WA131</name>
    <dbReference type="NCBI Taxonomy" id="2824559"/>
    <lineage>
        <taxon>Bacteria</taxon>
        <taxon>Bacillati</taxon>
        <taxon>Cyanobacteriota</taxon>
        <taxon>Cyanophyceae</taxon>
        <taxon>Synechococcales</taxon>
        <taxon>Coelosphaeriaceae</taxon>
        <taxon>Woronichinia</taxon>
    </lineage>
</organism>
<dbReference type="EMBL" id="CP073041">
    <property type="protein sequence ID" value="UXE62040.1"/>
    <property type="molecule type" value="Genomic_DNA"/>
</dbReference>
<protein>
    <submittedName>
        <fullName evidence="1">Uncharacterized protein</fullName>
    </submittedName>
</protein>
<proteinExistence type="predicted"/>
<accession>A0A977L106</accession>
<dbReference type="KEGG" id="wna:KA717_03895"/>
<dbReference type="Proteomes" id="UP001065613">
    <property type="component" value="Chromosome"/>
</dbReference>
<dbReference type="AlphaFoldDB" id="A0A977L106"/>
<evidence type="ECO:0000313" key="1">
    <source>
        <dbReference type="EMBL" id="UXE62040.1"/>
    </source>
</evidence>
<sequence>MLKTYIVRLSQEERQTLKDLVSIGKGAAYKIKHANILLNIDVKGVTFS</sequence>
<name>A0A977L106_9CYAN</name>
<reference evidence="1" key="1">
    <citation type="submission" date="2021-04" db="EMBL/GenBank/DDBJ databases">
        <title>Genome sequence of Woronichinia naegeliana from Washington state freshwater lake bloom.</title>
        <authorList>
            <person name="Dreher T.W."/>
        </authorList>
    </citation>
    <scope>NUCLEOTIDE SEQUENCE</scope>
    <source>
        <strain evidence="1">WA131</strain>
    </source>
</reference>
<gene>
    <name evidence="1" type="ORF">KA717_03895</name>
</gene>